<evidence type="ECO:0000313" key="5">
    <source>
        <dbReference type="EMBL" id="KAJ3174950.1"/>
    </source>
</evidence>
<feature type="transmembrane region" description="Helical" evidence="2">
    <location>
        <begin position="23"/>
        <end position="45"/>
    </location>
</feature>
<feature type="region of interest" description="Disordered" evidence="1">
    <location>
        <begin position="2401"/>
        <end position="2420"/>
    </location>
</feature>
<accession>A0AAD5TF64</accession>
<dbReference type="PANTHER" id="PTHR32085:SF3">
    <property type="entry name" value="PROTEIN CSF1"/>
    <property type="match status" value="1"/>
</dbReference>
<feature type="region of interest" description="Disordered" evidence="1">
    <location>
        <begin position="363"/>
        <end position="384"/>
    </location>
</feature>
<evidence type="ECO:0000259" key="3">
    <source>
        <dbReference type="Pfam" id="PF21678"/>
    </source>
</evidence>
<feature type="compositionally biased region" description="Acidic residues" evidence="1">
    <location>
        <begin position="1137"/>
        <end position="1158"/>
    </location>
</feature>
<gene>
    <name evidence="5" type="ORF">HDU87_006616</name>
</gene>
<feature type="region of interest" description="Disordered" evidence="1">
    <location>
        <begin position="3335"/>
        <end position="3409"/>
    </location>
</feature>
<feature type="compositionally biased region" description="Polar residues" evidence="1">
    <location>
        <begin position="2572"/>
        <end position="2584"/>
    </location>
</feature>
<dbReference type="Proteomes" id="UP001212152">
    <property type="component" value="Unassembled WGS sequence"/>
</dbReference>
<dbReference type="PANTHER" id="PTHR32085">
    <property type="entry name" value="PROTEIN CSF1"/>
    <property type="match status" value="1"/>
</dbReference>
<dbReference type="InterPro" id="IPR029636">
    <property type="entry name" value="Csf1"/>
</dbReference>
<keyword evidence="2" id="KW-0472">Membrane</keyword>
<keyword evidence="6" id="KW-1185">Reference proteome</keyword>
<proteinExistence type="predicted"/>
<feature type="domain" description="Csf1 C-terminal region" evidence="4">
    <location>
        <begin position="2762"/>
        <end position="3064"/>
    </location>
</feature>
<dbReference type="GO" id="GO:0016020">
    <property type="term" value="C:membrane"/>
    <property type="evidence" value="ECO:0007669"/>
    <property type="project" value="InterPro"/>
</dbReference>
<evidence type="ECO:0000313" key="6">
    <source>
        <dbReference type="Proteomes" id="UP001212152"/>
    </source>
</evidence>
<feature type="region of interest" description="Disordered" evidence="1">
    <location>
        <begin position="2082"/>
        <end position="2118"/>
    </location>
</feature>
<feature type="compositionally biased region" description="Polar residues" evidence="1">
    <location>
        <begin position="2082"/>
        <end position="2102"/>
    </location>
</feature>
<evidence type="ECO:0000259" key="4">
    <source>
        <dbReference type="Pfam" id="PF25038"/>
    </source>
</evidence>
<dbReference type="EMBL" id="JADGJQ010000058">
    <property type="protein sequence ID" value="KAJ3174950.1"/>
    <property type="molecule type" value="Genomic_DNA"/>
</dbReference>
<comment type="caution">
    <text evidence="5">The sequence shown here is derived from an EMBL/GenBank/DDBJ whole genome shotgun (WGS) entry which is preliminary data.</text>
</comment>
<name>A0AAD5TF64_9FUNG</name>
<sequence length="3494" mass="387480">MSQLADFALPFGNFDQNDPEVKFWTFIVYTWVVAIVALFYFFYLNRVVGQLIGRLLCIYTWRKYKAYLELESIHFAPLSGRILFRNFRYYSRNESIHVLRGYVTFRYWLRHVRRETDSNDFSPQDLPSRFMIRVDGLEWFIYNRTPAYEHLQSVLERMGNGINSNRASNARPESVLVEVPDELPCNTEKDVLFRRFLPVEIQSSTGAITIGLPDLPSILIIHYKEASGAYEAVKSRSAHDYYRTDLNLAFKKVKVNLGTNVDYREPVLNQAARVRAHNAKQTWYKKLTAYLGGGILWGGTKEEEIPLQNTEAPWVGLSRYKLANVPTIKRRRFEEYAQVANVLECKRLDLRYYADVAGPAPRQNPIRSKAESSAEVLSDDNDIGNGDLPPEWGADITISDGALHYGPWTDRQRGEMQKFFFPTAYRNSEKTEKLTPGAIRLFVALKVLVKFTGQTTFRIPFREQSKDWRFYDDALADEDGNSNVNMGSTGRPYAWMDLKMKGTSSIDVTIPFVLSDVGYTTMVHVALDDVSLITSLNYAPLLTAHTFKMECVLETPLQWNGARTWTFSMALGSIKLFLLRDHVALLTDLVKDWTAGPPTSQDYFTPMIYKLKFTLTDFDLYFCVNQNNVINQPNALTDNTYFVLSGPRMKVDVDLPFTRFDAESTTVGIQVESKKARLNMSFPNSHTIGSFVTEKAKEVGTIGQITVSAAYRYHKTAAPGAIDSLTLNIEASAVNFALYGYLISHLIFFKENYMGEHNSFMTSDEYRARIDDPAKAETAFRKQEATKEKGNVFEVYIIVAVQNVVAALPESLYDVQECSLLTIGEVQLESRSNDYFLDLQVLLQPITWSRGVLGGASGHAGSEARKNLVCIQDFAIRSHRLFGLPPKGAVYVADWRMMAGPIVGELQPASLPAIRRSLRCLTFHFANVDNMISAATILPDLTTLLAVFKSINVSVWGLGSVTTLRLAQGLRLQMDNLIGPNWSERIFVEIPEILLHCLAVTTERSGTETGTNADDSVWVEVFRATTALSVCVFGQTPQWKAAQKLQLDFIKTQDELSRRCTFLYEDESESYIPRQAERKRSYANRPAPAAGWLPYFPMYVPPFQLSRHHRAASRSDNLATEINAEVPEPSPGYTSESDSESSASEDDSGSELDEEQWADGDVPKEPPPPPRSIPYRSYLKRFVINRASRDLLYQQVAGRGPGFTSFTEVGVDPNKANDQKYPESIFNKGSKPPRISEASSSAQAAEQATVISLDFTQPLKLTITPITLRILQEGLENLRSRTPNPESIFDTLEMMHTNRLIRSFMHEYMGLSFTISAPVLHIHCIQDMLLPDVTSFLQQEEPSRYELSDKLLCSFDIVVTGVTAKGKTIRQRAPDNLQDPRFFESHFILDVDRVTTKLRFVGNMNASGIVGIPLTKQSHRTHAEGMLEGVPVVLDLLADKIQWKGHIFRRAPQSLGEETNGCSLELTTKELSVVSINETIEIMFGAIFKWATFAVDVARLYKSFTLRERKGLQSLIATVAEKAHATSADGDPAFLTEPSTLWMLGNRKHQEDSGWKLIAHLRYCWRQLSQNGKLEIQKMLDEGIHPVSDSKLLFVVVLKALSSWRRWEVTDLSSAPVLRDLYNIKPVPTAASQLQAQLDMISYLWNAKFNMDLAKLSVTVFEYQNEESSVVIGPIAVSAISALRDRGSLYQSDLMTEDHHQKSPSSALHHAHAAVIANSLLDIRYRVRLDRFDIAMNPNLFGFVRHFLRVHRWFQLRLESANRAKPANDADDSNVSIQAKDQPYTSLPVAIFGSVVVVKMAVSATAHNLMAKTTLRSLQISTVHTTRPDMTIQGSAQSLLSPTIMIGTETLSHNTVGTISGIDIVMFERVSRNTQPTDANTLISLAMDDINGSATLSELFRTASGPPGLAPLQKLAIVAGIRKVELRLPRSLLKLHAFLEKWGDEDLPRYDFLFNKLVKEWDHPGPGEPAPPMLRRMSSSRISVGSGKPKFASRTFEFLLGHFSVQSDLLSSLNVFYDARDLMIMVTQEDAGGLDGAVGSSTAKVGWEARLREHIIKFLSKSLAPESGTGSDQKITSFVMPSVSSRGSMSQPSAESGRNTPAESGVANGMGYADSGSDPTRVEATIELDRIDASVDVSIIDQLITTQSIFGAELNDVLDIFAFYGRKKAQKTRAAVQKQSLLASGGTIFYAFKITVQGLRIAADSPGSIIIFESEAMNGFIMNYPQKELSRDTGGLPGYLHPEKVLWRIAARRFSFSLMNNVGNLQAWMMGTRSKALPLANVVMGVTAQNYGPTDFAPVGTRGKPAKDVKMLVIKFHQLHAVLQPTAVTGLTDAAMYYQKELERRSTLKAQELAKAKENTERLIKGIRMPSTDKQKKQTFLEERIVQIELMQICAAFPLRQGEKSNPGPTQLRTSGTRRSTISSASVDHIPAFLISAKSVHLNSKKLRWASGKIIDLCFQFVPHFDTSNERHFAPLLHPTSNRILLQLTTAEVNRKKAETKQVVRVESGIKGFELEIDATLTEFANQLNAIYMTEKNYVVSAVPNESRGSNASVNQSGPTYQPAPGPDANPRESSALNGPSDVTSESTWLEFDARFEFEAGTCKVWSSKGKTKMSTEYSPLISSSQLSTGAASQKTGDTGANAHDDPCLHVLTLPGITLSTVGKTVIGQLSLCPDLDESARGVHIELIIQSSNNVLHPDILHFANEVMANLKVGRILKHQEQMENGANGSSTSMVDSRPPALPAVGPAADASVPEPTSPYQQLPITFNLRLSYTKISLSCQPVSKVSCNLNLEEADFLFSFIPKAMRKDKTQYLSCTGNILGTSGALRHAFSPEDCVNAEIARITFNITTMERKLNRTYAIEIGVPSLVGSLNARHLQDFFLFKRMWFEYSGPLPRTNSAPARNSMGGIQSERRTYGSSLLSFVGDDGRSLKDSVHLAARVNHIEFAMDLGQALGKATLGLENLVVSGSGTRSLVGFQDKEVSLKFETLSLKSEGKFSGNTTVSGAQAYFTAREPPAPKRGQHGSTVGTELVIRIDYVASHLHFQYERILILHVAPIHGGFTDKWVTLGDDLELLLNADLTIDTFKGIMSRRTIPTMMHLKNRITQLIEEKRGVESARRGNTSGRDTSIAGLSGANSGAVLSTRGKQSLGSLNIELPDHSAPEHAAAQCREFLNHFWMGASTVGQINVVLGEAFIVLARYNFRDPDFAQVTSKRIAANYLARRGATGQAVEKTEIHLGGLNVKKGTAKSISQAEESMWTTAQWFTLMTSAATKNVFGVRDTTVKLATETFFQQSLVEYSFRTDFSGPIDVALNFGLYKYLQELGQLYEKALARGDAAGEENAPRSSGTSPLRPTSPQHPQSATSTNSMTPTSDSPTHGNKRTSRDTASPTSGGGGGSTAAAAAEDASKPSMEFVRKGEMVFEPQLKVTGDATPWEWVQWLGVHKDKVPRLVYEQVTVNLAYMVDALSGVHRKVAIPVQDVSEAVNIDMDPTDVP</sequence>
<dbReference type="Pfam" id="PF25038">
    <property type="entry name" value="Csf1_C"/>
    <property type="match status" value="1"/>
</dbReference>
<keyword evidence="2" id="KW-1133">Transmembrane helix</keyword>
<feature type="compositionally biased region" description="Polar residues" evidence="1">
    <location>
        <begin position="2547"/>
        <end position="2560"/>
    </location>
</feature>
<dbReference type="InterPro" id="IPR048636">
    <property type="entry name" value="Csf1_N"/>
</dbReference>
<evidence type="ECO:0000256" key="1">
    <source>
        <dbReference type="SAM" id="MobiDB-lite"/>
    </source>
</evidence>
<keyword evidence="2" id="KW-0812">Transmembrane</keyword>
<evidence type="ECO:0008006" key="7">
    <source>
        <dbReference type="Google" id="ProtNLM"/>
    </source>
</evidence>
<organism evidence="5 6">
    <name type="scientific">Geranomyces variabilis</name>
    <dbReference type="NCBI Taxonomy" id="109894"/>
    <lineage>
        <taxon>Eukaryota</taxon>
        <taxon>Fungi</taxon>
        <taxon>Fungi incertae sedis</taxon>
        <taxon>Chytridiomycota</taxon>
        <taxon>Chytridiomycota incertae sedis</taxon>
        <taxon>Chytridiomycetes</taxon>
        <taxon>Spizellomycetales</taxon>
        <taxon>Powellomycetaceae</taxon>
        <taxon>Geranomyces</taxon>
    </lineage>
</organism>
<feature type="region of interest" description="Disordered" evidence="1">
    <location>
        <begin position="1120"/>
        <end position="1175"/>
    </location>
</feature>
<reference evidence="5" key="1">
    <citation type="submission" date="2020-05" db="EMBL/GenBank/DDBJ databases">
        <title>Phylogenomic resolution of chytrid fungi.</title>
        <authorList>
            <person name="Stajich J.E."/>
            <person name="Amses K."/>
            <person name="Simmons R."/>
            <person name="Seto K."/>
            <person name="Myers J."/>
            <person name="Bonds A."/>
            <person name="Quandt C.A."/>
            <person name="Barry K."/>
            <person name="Liu P."/>
            <person name="Grigoriev I."/>
            <person name="Longcore J.E."/>
            <person name="James T.Y."/>
        </authorList>
    </citation>
    <scope>NUCLEOTIDE SEQUENCE</scope>
    <source>
        <strain evidence="5">JEL0379</strain>
    </source>
</reference>
<protein>
    <recommendedName>
        <fullName evidence="7">Fermentation associated protein</fullName>
    </recommendedName>
</protein>
<feature type="compositionally biased region" description="Polar residues" evidence="1">
    <location>
        <begin position="3343"/>
        <end position="3377"/>
    </location>
</feature>
<dbReference type="Pfam" id="PF21678">
    <property type="entry name" value="Csf1_N"/>
    <property type="match status" value="1"/>
</dbReference>
<evidence type="ECO:0000256" key="2">
    <source>
        <dbReference type="SAM" id="Phobius"/>
    </source>
</evidence>
<feature type="region of interest" description="Disordered" evidence="1">
    <location>
        <begin position="1209"/>
        <end position="1236"/>
    </location>
</feature>
<feature type="domain" description="Csf1 N-terminal" evidence="3">
    <location>
        <begin position="38"/>
        <end position="772"/>
    </location>
</feature>
<dbReference type="InterPro" id="IPR056779">
    <property type="entry name" value="Csf1_C"/>
</dbReference>
<feature type="region of interest" description="Disordered" evidence="1">
    <location>
        <begin position="2547"/>
        <end position="2584"/>
    </location>
</feature>
<dbReference type="GO" id="GO:0006113">
    <property type="term" value="P:fermentation"/>
    <property type="evidence" value="ECO:0007669"/>
    <property type="project" value="InterPro"/>
</dbReference>